<keyword evidence="1" id="KW-0472">Membrane</keyword>
<keyword evidence="1" id="KW-0812">Transmembrane</keyword>
<sequence length="177" mass="18964">MLWISLAIASFVVVALAVWDQRFRKMAEPALSVLVAVGLVSAFVVWWTDDNARPPEPLSPVTADRPVATIAASEVRLENLQFEKSTPASSYVVTGTVHNDGAAFLDYFTLDVTLDDCPSGTCRTIGRDDALIIARIPPGHSAPLRTSLVFPAPRTGPPEAPKWTTAIVKIQSSPAGP</sequence>
<dbReference type="AlphaFoldDB" id="A0A9X1T1K5"/>
<name>A0A9X1T1K5_9HYPH</name>
<dbReference type="RefSeq" id="WP_231815867.1">
    <property type="nucleotide sequence ID" value="NZ_JAJOZR010000011.1"/>
</dbReference>
<proteinExistence type="predicted"/>
<comment type="caution">
    <text evidence="2">The sequence shown here is derived from an EMBL/GenBank/DDBJ whole genome shotgun (WGS) entry which is preliminary data.</text>
</comment>
<keyword evidence="3" id="KW-1185">Reference proteome</keyword>
<dbReference type="EMBL" id="JAJOZR010000011">
    <property type="protein sequence ID" value="MCD7110711.1"/>
    <property type="molecule type" value="Genomic_DNA"/>
</dbReference>
<evidence type="ECO:0008006" key="4">
    <source>
        <dbReference type="Google" id="ProtNLM"/>
    </source>
</evidence>
<reference evidence="2" key="1">
    <citation type="submission" date="2021-12" db="EMBL/GenBank/DDBJ databases">
        <authorList>
            <person name="Li Y."/>
        </authorList>
    </citation>
    <scope>NUCLEOTIDE SEQUENCE</scope>
    <source>
        <strain evidence="2">DKSPLA3</strain>
    </source>
</reference>
<dbReference type="Proteomes" id="UP001139089">
    <property type="component" value="Unassembled WGS sequence"/>
</dbReference>
<evidence type="ECO:0000313" key="2">
    <source>
        <dbReference type="EMBL" id="MCD7110711.1"/>
    </source>
</evidence>
<evidence type="ECO:0000256" key="1">
    <source>
        <dbReference type="SAM" id="Phobius"/>
    </source>
</evidence>
<organism evidence="2 3">
    <name type="scientific">Rhizobium quercicola</name>
    <dbReference type="NCBI Taxonomy" id="2901226"/>
    <lineage>
        <taxon>Bacteria</taxon>
        <taxon>Pseudomonadati</taxon>
        <taxon>Pseudomonadota</taxon>
        <taxon>Alphaproteobacteria</taxon>
        <taxon>Hyphomicrobiales</taxon>
        <taxon>Rhizobiaceae</taxon>
        <taxon>Rhizobium/Agrobacterium group</taxon>
        <taxon>Rhizobium</taxon>
    </lineage>
</organism>
<gene>
    <name evidence="2" type="ORF">LRX75_16885</name>
</gene>
<protein>
    <recommendedName>
        <fullName evidence="4">DUF3426 domain-containing protein</fullName>
    </recommendedName>
</protein>
<keyword evidence="1" id="KW-1133">Transmembrane helix</keyword>
<accession>A0A9X1T1K5</accession>
<feature type="transmembrane region" description="Helical" evidence="1">
    <location>
        <begin position="27"/>
        <end position="47"/>
    </location>
</feature>
<evidence type="ECO:0000313" key="3">
    <source>
        <dbReference type="Proteomes" id="UP001139089"/>
    </source>
</evidence>